<dbReference type="EMBL" id="KY810186">
    <property type="protein sequence ID" value="ASA40078.1"/>
    <property type="molecule type" value="mRNA"/>
</dbReference>
<organism evidence="2">
    <name type="scientific">Helicoverpa armigera</name>
    <name type="common">Cotton bollworm</name>
    <name type="synonym">Heliothis armigera</name>
    <dbReference type="NCBI Taxonomy" id="29058"/>
    <lineage>
        <taxon>Eukaryota</taxon>
        <taxon>Metazoa</taxon>
        <taxon>Ecdysozoa</taxon>
        <taxon>Arthropoda</taxon>
        <taxon>Hexapoda</taxon>
        <taxon>Insecta</taxon>
        <taxon>Pterygota</taxon>
        <taxon>Neoptera</taxon>
        <taxon>Endopterygota</taxon>
        <taxon>Lepidoptera</taxon>
        <taxon>Glossata</taxon>
        <taxon>Ditrysia</taxon>
        <taxon>Noctuoidea</taxon>
        <taxon>Noctuidae</taxon>
        <taxon>Heliothinae</taxon>
        <taxon>Helicoverpa</taxon>
    </lineage>
</organism>
<keyword evidence="4" id="KW-1185">Reference proteome</keyword>
<reference evidence="3" key="3">
    <citation type="submission" date="2017-05" db="EMBL/GenBank/DDBJ databases">
        <authorList>
            <person name="Song R."/>
            <person name="Chenine A.L."/>
            <person name="Ruprecht R.M."/>
        </authorList>
    </citation>
    <scope>NUCLEOTIDE SEQUENCE</scope>
    <source>
        <strain evidence="3">Harm_GR_Male_#8</strain>
        <tissue evidence="3">Whole organism</tissue>
    </source>
</reference>
<protein>
    <submittedName>
        <fullName evidence="2">Chemosensory protein 22</fullName>
    </submittedName>
</protein>
<dbReference type="InterPro" id="IPR036682">
    <property type="entry name" value="OS_D_A10/PebIII_sf"/>
</dbReference>
<dbReference type="PANTHER" id="PTHR11257">
    <property type="entry name" value="CHEMOSENSORY PROTEIN-RELATED"/>
    <property type="match status" value="1"/>
</dbReference>
<dbReference type="InterPro" id="IPR005055">
    <property type="entry name" value="A10/PebIII"/>
</dbReference>
<reference evidence="3 4" key="1">
    <citation type="journal article" date="2017" name="BMC Biol.">
        <title>Genomic innovations, transcriptional plasticity and gene loss underlying the evolution and divergence of two highly polyphagous and invasive Helicoverpa pest species.</title>
        <authorList>
            <person name="Pearce S.L."/>
            <person name="Clarke D.F."/>
            <person name="East P.D."/>
            <person name="Elfekih S."/>
            <person name="Gordon K.H."/>
            <person name="Jermiin L.S."/>
            <person name="McGaughran A."/>
            <person name="Oakeshott J.G."/>
            <person name="Papanikolaou A."/>
            <person name="Perera O.P."/>
            <person name="Rane R.V."/>
            <person name="Richards S."/>
            <person name="Tay W.T."/>
            <person name="Walsh T.K."/>
            <person name="Anderson A."/>
            <person name="Anderson C.J."/>
            <person name="Asgari S."/>
            <person name="Board P.G."/>
            <person name="Bretschneider A."/>
            <person name="Campbell P.M."/>
            <person name="Chertemps T."/>
            <person name="Christeller J.T."/>
            <person name="Coppin C.W."/>
            <person name="Downes S.J."/>
            <person name="Duan G."/>
            <person name="Farnsworth C.A."/>
            <person name="Good R.T."/>
            <person name="Han L.B."/>
            <person name="Han Y.C."/>
            <person name="Hatje K."/>
            <person name="Horne I."/>
            <person name="Huang Y.P."/>
            <person name="Hughes D.S."/>
            <person name="Jacquin-Joly E."/>
            <person name="James W."/>
            <person name="Jhangiani S."/>
            <person name="Kollmar M."/>
            <person name="Kuwar S.S."/>
            <person name="Li S."/>
            <person name="Liu N.Y."/>
            <person name="Maibeche M.T."/>
            <person name="Miller J.R."/>
            <person name="Montagne N."/>
            <person name="Perry T."/>
            <person name="Qu J."/>
            <person name="Song S.V."/>
            <person name="Sutton G.G."/>
            <person name="Vogel H."/>
            <person name="Walenz B.P."/>
            <person name="Xu W."/>
            <person name="Zhang H.J."/>
            <person name="Zou Z."/>
            <person name="Batterham P."/>
            <person name="Edwards O.R."/>
            <person name="Feyereisen R."/>
            <person name="Gibbs R.A."/>
            <person name="Heckel D.G."/>
            <person name="McGrath A."/>
            <person name="Robin C."/>
            <person name="Scherer S.E."/>
            <person name="Worley K.C."/>
            <person name="Wu Y.D."/>
        </authorList>
    </citation>
    <scope>NUCLEOTIDE SEQUENCE [LARGE SCALE GENOMIC DNA]</scope>
    <source>
        <strain evidence="3">Harm_GR_Male_#8</strain>
        <tissue evidence="3">Whole organism</tissue>
    </source>
</reference>
<dbReference type="Proteomes" id="UP000249218">
    <property type="component" value="Unassembled WGS sequence"/>
</dbReference>
<evidence type="ECO:0000313" key="3">
    <source>
        <dbReference type="EMBL" id="PZC77876.1"/>
    </source>
</evidence>
<sequence length="122" mass="13592">MKVLMVAVLALVAPSALGYDEKYDKLDVDKIIGDDALFTAYIDCMLDKGPCTVEHSEDFKKLLPEVIQTACAKCSGIQRTNVRKTVKALSDKKPDDFAKFRAKFDPKGEYEKDFSAFMLGTD</sequence>
<dbReference type="Gene3D" id="1.10.2080.10">
    <property type="entry name" value="Insect odorant-binding protein A10/Ejaculatory bulb-specific protein 3"/>
    <property type="match status" value="1"/>
</dbReference>
<evidence type="ECO:0000313" key="2">
    <source>
        <dbReference type="EMBL" id="ASA40078.1"/>
    </source>
</evidence>
<proteinExistence type="evidence at transcript level"/>
<accession>A0A1Z2R8Q0</accession>
<feature type="signal peptide" evidence="1">
    <location>
        <begin position="1"/>
        <end position="18"/>
    </location>
</feature>
<gene>
    <name evidence="2" type="primary">CSP22</name>
    <name evidence="3" type="synonym">HaOG200672</name>
    <name evidence="3" type="ORF">B5X24_HaOG200672</name>
</gene>
<evidence type="ECO:0000256" key="1">
    <source>
        <dbReference type="SAM" id="SignalP"/>
    </source>
</evidence>
<reference evidence="2" key="2">
    <citation type="journal article" date="2017" name="PLoS ONE">
        <title>Candidate odorant binding proteins and chemosensory proteins in the larval chemosensory tissues of two closely related noctuidae moths, Helicoverpa armigera and H. assulta.</title>
        <authorList>
            <person name="Chang H."/>
            <person name="Ai D."/>
            <person name="Zhang J."/>
            <person name="Dong S."/>
            <person name="Liu Y."/>
            <person name="Wang G."/>
        </authorList>
    </citation>
    <scope>NUCLEOTIDE SEQUENCE</scope>
</reference>
<dbReference type="SUPFAM" id="SSF100910">
    <property type="entry name" value="Chemosensory protein Csp2"/>
    <property type="match status" value="1"/>
</dbReference>
<feature type="chain" id="PRO_5038297520" evidence="1">
    <location>
        <begin position="19"/>
        <end position="122"/>
    </location>
</feature>
<dbReference type="EMBL" id="KZ149917">
    <property type="protein sequence ID" value="PZC77876.1"/>
    <property type="molecule type" value="Genomic_DNA"/>
</dbReference>
<name>A0A1Z2R8Q0_HELAM</name>
<dbReference type="Pfam" id="PF03392">
    <property type="entry name" value="OS-D"/>
    <property type="match status" value="1"/>
</dbReference>
<keyword evidence="1" id="KW-0732">Signal</keyword>
<dbReference type="OrthoDB" id="7274644at2759"/>
<dbReference type="AlphaFoldDB" id="A0A1Z2R8Q0"/>
<dbReference type="PANTHER" id="PTHR11257:SF13">
    <property type="entry name" value="GEO07322P1"/>
    <property type="match status" value="1"/>
</dbReference>
<evidence type="ECO:0000313" key="4">
    <source>
        <dbReference type="Proteomes" id="UP000249218"/>
    </source>
</evidence>